<reference evidence="2" key="1">
    <citation type="submission" date="2021-02" db="EMBL/GenBank/DDBJ databases">
        <authorList>
            <person name="Nowell W R."/>
        </authorList>
    </citation>
    <scope>NUCLEOTIDE SEQUENCE</scope>
</reference>
<protein>
    <submittedName>
        <fullName evidence="2">Uncharacterized protein</fullName>
    </submittedName>
</protein>
<dbReference type="EMBL" id="CAJNOL010000374">
    <property type="protein sequence ID" value="CAF1034762.1"/>
    <property type="molecule type" value="Genomic_DNA"/>
</dbReference>
<evidence type="ECO:0000313" key="2">
    <source>
        <dbReference type="EMBL" id="CAF1034762.1"/>
    </source>
</evidence>
<evidence type="ECO:0000256" key="1">
    <source>
        <dbReference type="SAM" id="MobiDB-lite"/>
    </source>
</evidence>
<feature type="region of interest" description="Disordered" evidence="1">
    <location>
        <begin position="172"/>
        <end position="292"/>
    </location>
</feature>
<feature type="compositionally biased region" description="Basic residues" evidence="1">
    <location>
        <begin position="154"/>
        <end position="166"/>
    </location>
</feature>
<dbReference type="Proteomes" id="UP000663870">
    <property type="component" value="Unassembled WGS sequence"/>
</dbReference>
<name>A0A814JAA8_9BILA</name>
<dbReference type="AlphaFoldDB" id="A0A814JAA8"/>
<proteinExistence type="predicted"/>
<comment type="caution">
    <text evidence="2">The sequence shown here is derived from an EMBL/GenBank/DDBJ whole genome shotgun (WGS) entry which is preliminary data.</text>
</comment>
<feature type="region of interest" description="Disordered" evidence="1">
    <location>
        <begin position="147"/>
        <end position="166"/>
    </location>
</feature>
<sequence>MSIQRTAESALHALQELYNAIDLSSQQQSSMSINDSENLVQALCNLSQLINHINQTGMCGHTSIMNTHLDSKRFDRKRVNKFIAPHLTNYDENIMMDSTTIGSSLQSGQSYGECVLYHPIRITTTCADGPTVLHENDFVRNERQYRKDHDHNKRFPHHNHIKKNHKRMLRSYDRHSTNISRASRSSRSGSRRSRMSHRSQRSTHGRASQSRDRSSRSSRRSSRYSQSSRSKHRRSQSHGRRNRSSQRRSRQSRSSQRRSRSRRRSSHKRRSADLQNRRHYHHQIPSHPVLNVTNPTVSSYPSNQIDSTSMGIQPSTQQPYIRSLPSPAPITTTSNGRILPSPTFTPTMPLPPPPTISSLHHPHSSSQMPMQQQQHQLPSIIHDNNTPLHRRINNPLSDQSSSYQQVPVSTTSTGNTALLSQQQQQPSSLLSSTNPMLNISTQNDVLSSSISPLQTTNSAFTSRSDNCPECRAITRLLQWAPLKCYDAAGIRRGVFLAGPKSEQLLKALYSSIKDSSLSLDDIENCLCDDE</sequence>
<feature type="compositionally biased region" description="Basic residues" evidence="1">
    <location>
        <begin position="189"/>
        <end position="204"/>
    </location>
</feature>
<evidence type="ECO:0000313" key="3">
    <source>
        <dbReference type="Proteomes" id="UP000663870"/>
    </source>
</evidence>
<feature type="compositionally biased region" description="Polar residues" evidence="1">
    <location>
        <begin position="394"/>
        <end position="412"/>
    </location>
</feature>
<organism evidence="2 3">
    <name type="scientific">Rotaria sordida</name>
    <dbReference type="NCBI Taxonomy" id="392033"/>
    <lineage>
        <taxon>Eukaryota</taxon>
        <taxon>Metazoa</taxon>
        <taxon>Spiralia</taxon>
        <taxon>Gnathifera</taxon>
        <taxon>Rotifera</taxon>
        <taxon>Eurotatoria</taxon>
        <taxon>Bdelloidea</taxon>
        <taxon>Philodinida</taxon>
        <taxon>Philodinidae</taxon>
        <taxon>Rotaria</taxon>
    </lineage>
</organism>
<feature type="region of interest" description="Disordered" evidence="1">
    <location>
        <begin position="386"/>
        <end position="412"/>
    </location>
</feature>
<accession>A0A814JAA8</accession>
<feature type="compositionally biased region" description="Basic residues" evidence="1">
    <location>
        <begin position="229"/>
        <end position="270"/>
    </location>
</feature>
<keyword evidence="3" id="KW-1185">Reference proteome</keyword>
<gene>
    <name evidence="2" type="ORF">JXQ802_LOCUS15832</name>
</gene>